<proteinExistence type="predicted"/>
<dbReference type="PANTHER" id="PTHR34287">
    <property type="entry name" value="OS06G0551500 PROTEIN-RELATED"/>
    <property type="match status" value="1"/>
</dbReference>
<sequence>MSAISSSPSLPGASPSPSPLRVQVVSKSVSDRLLQKFFDSSEFDFDYEQSGLWSPPIRRSVFLSSPGKIFNEHEMLAKLKSVTGSRRGRKRRVCFYVWSHTHLPHFGAAEGKATIINLTPEMVVVHAAATHELPLLICTSLNLGTYPRKWSNKVGSNGFISSVKLNHSPDLDG</sequence>
<evidence type="ECO:0000313" key="2">
    <source>
        <dbReference type="Proteomes" id="UP000288805"/>
    </source>
</evidence>
<protein>
    <submittedName>
        <fullName evidence="1">Uncharacterized protein</fullName>
    </submittedName>
</protein>
<dbReference type="EMBL" id="QGNW01000223">
    <property type="protein sequence ID" value="RVW83789.1"/>
    <property type="molecule type" value="Genomic_DNA"/>
</dbReference>
<reference evidence="1 2" key="1">
    <citation type="journal article" date="2018" name="PLoS Genet.">
        <title>Population sequencing reveals clonal diversity and ancestral inbreeding in the grapevine cultivar Chardonnay.</title>
        <authorList>
            <person name="Roach M.J."/>
            <person name="Johnson D.L."/>
            <person name="Bohlmann J."/>
            <person name="van Vuuren H.J."/>
            <person name="Jones S.J."/>
            <person name="Pretorius I.S."/>
            <person name="Schmidt S.A."/>
            <person name="Borneman A.R."/>
        </authorList>
    </citation>
    <scope>NUCLEOTIDE SEQUENCE [LARGE SCALE GENOMIC DNA]</scope>
    <source>
        <strain evidence="2">cv. Chardonnay</strain>
        <tissue evidence="1">Leaf</tissue>
    </source>
</reference>
<evidence type="ECO:0000313" key="1">
    <source>
        <dbReference type="EMBL" id="RVW83789.1"/>
    </source>
</evidence>
<comment type="caution">
    <text evidence="1">The sequence shown here is derived from an EMBL/GenBank/DDBJ whole genome shotgun (WGS) entry which is preliminary data.</text>
</comment>
<organism evidence="1 2">
    <name type="scientific">Vitis vinifera</name>
    <name type="common">Grape</name>
    <dbReference type="NCBI Taxonomy" id="29760"/>
    <lineage>
        <taxon>Eukaryota</taxon>
        <taxon>Viridiplantae</taxon>
        <taxon>Streptophyta</taxon>
        <taxon>Embryophyta</taxon>
        <taxon>Tracheophyta</taxon>
        <taxon>Spermatophyta</taxon>
        <taxon>Magnoliopsida</taxon>
        <taxon>eudicotyledons</taxon>
        <taxon>Gunneridae</taxon>
        <taxon>Pentapetalae</taxon>
        <taxon>rosids</taxon>
        <taxon>Vitales</taxon>
        <taxon>Vitaceae</taxon>
        <taxon>Viteae</taxon>
        <taxon>Vitis</taxon>
    </lineage>
</organism>
<dbReference type="PANTHER" id="PTHR34287:SF2">
    <property type="match status" value="1"/>
</dbReference>
<gene>
    <name evidence="1" type="ORF">CK203_041771</name>
</gene>
<accession>A0A438HHE8</accession>
<name>A0A438HHE8_VITVI</name>
<dbReference type="Proteomes" id="UP000288805">
    <property type="component" value="Unassembled WGS sequence"/>
</dbReference>
<dbReference type="AlphaFoldDB" id="A0A438HHE8"/>